<reference evidence="5 6" key="1">
    <citation type="journal article" date="2016" name="Antonie Van Leeuwenhoek">
        <title>Bacillus depressus sp. nov., isolated from soil of a sunflower field.</title>
        <authorList>
            <person name="Wei X."/>
            <person name="Xin D."/>
            <person name="Xin Y."/>
            <person name="Zhang H."/>
            <person name="Wang T."/>
            <person name="Zhang J."/>
        </authorList>
    </citation>
    <scope>NUCLEOTIDE SEQUENCE [LARGE SCALE GENOMIC DNA]</scope>
    <source>
        <strain evidence="5 6">BZ1</strain>
    </source>
</reference>
<proteinExistence type="inferred from homology"/>
<dbReference type="AlphaFoldDB" id="A0A6L3VAQ1"/>
<sequence>MASIQKVGKSWQYRVSYKSNELDKNGKVQYKTKTQGGFRTKKEASIAAAELESKFKRGQNIDAGEQFFSDYMRNWFNIYHKGKHKNEKHEKDIERSVLLVKKHFVEIRMKDLTRDIYQDFLNKIGPEYSQETIRKRHLYIKLCLKDALEDEVIRKNPTYKAVVKGLKPTKEEDMKYLNFEELKRLVAEIREKMTSRYLSRFIILFAIATGARFSEILGMTWDCVDFENMTITINKTWSRDNKGFGDTKNYSSKRTITIDKDTCNLLRILKNEQNKNAVKTGLRNKKNLCFVNTKLELVTNNAVNKTLKSLCKKVGAKEITCHCLRHTHASMLLYKGVNIKYISRRLGHKDIVTTLQTYSHIMDEMEQKESRQVDVTMEELYCAK</sequence>
<dbReference type="PANTHER" id="PTHR30349">
    <property type="entry name" value="PHAGE INTEGRASE-RELATED"/>
    <property type="match status" value="1"/>
</dbReference>
<dbReference type="InterPro" id="IPR011010">
    <property type="entry name" value="DNA_brk_join_enz"/>
</dbReference>
<evidence type="ECO:0000313" key="5">
    <source>
        <dbReference type="EMBL" id="KAB2337619.1"/>
    </source>
</evidence>
<dbReference type="Pfam" id="PF14657">
    <property type="entry name" value="Arm-DNA-bind_4"/>
    <property type="match status" value="1"/>
</dbReference>
<dbReference type="SUPFAM" id="SSF56349">
    <property type="entry name" value="DNA breaking-rejoining enzymes"/>
    <property type="match status" value="1"/>
</dbReference>
<protein>
    <submittedName>
        <fullName evidence="5">Site-specific integrase</fullName>
    </submittedName>
</protein>
<dbReference type="InterPro" id="IPR050090">
    <property type="entry name" value="Tyrosine_recombinase_XerCD"/>
</dbReference>
<evidence type="ECO:0000256" key="3">
    <source>
        <dbReference type="ARBA" id="ARBA00023172"/>
    </source>
</evidence>
<dbReference type="EMBL" id="WBOS01000002">
    <property type="protein sequence ID" value="KAB2337619.1"/>
    <property type="molecule type" value="Genomic_DNA"/>
</dbReference>
<dbReference type="InterPro" id="IPR002104">
    <property type="entry name" value="Integrase_catalytic"/>
</dbReference>
<dbReference type="RefSeq" id="WP_151534319.1">
    <property type="nucleotide sequence ID" value="NZ_WBOS01000002.1"/>
</dbReference>
<dbReference type="PANTHER" id="PTHR30349:SF64">
    <property type="entry name" value="PROPHAGE INTEGRASE INTD-RELATED"/>
    <property type="match status" value="1"/>
</dbReference>
<comment type="caution">
    <text evidence="5">The sequence shown here is derived from an EMBL/GenBank/DDBJ whole genome shotgun (WGS) entry which is preliminary data.</text>
</comment>
<dbReference type="PROSITE" id="PS51898">
    <property type="entry name" value="TYR_RECOMBINASE"/>
    <property type="match status" value="1"/>
</dbReference>
<keyword evidence="3" id="KW-0233">DNA recombination</keyword>
<evidence type="ECO:0000256" key="1">
    <source>
        <dbReference type="ARBA" id="ARBA00008857"/>
    </source>
</evidence>
<dbReference type="InterPro" id="IPR028259">
    <property type="entry name" value="AP2-like_int_N"/>
</dbReference>
<dbReference type="OrthoDB" id="9803188at2"/>
<comment type="similarity">
    <text evidence="1">Belongs to the 'phage' integrase family.</text>
</comment>
<dbReference type="GO" id="GO:0015074">
    <property type="term" value="P:DNA integration"/>
    <property type="evidence" value="ECO:0007669"/>
    <property type="project" value="InterPro"/>
</dbReference>
<dbReference type="Gene3D" id="1.10.443.10">
    <property type="entry name" value="Intergrase catalytic core"/>
    <property type="match status" value="1"/>
</dbReference>
<accession>A0A6L3VAQ1</accession>
<evidence type="ECO:0000259" key="4">
    <source>
        <dbReference type="PROSITE" id="PS51898"/>
    </source>
</evidence>
<evidence type="ECO:0000256" key="2">
    <source>
        <dbReference type="ARBA" id="ARBA00023125"/>
    </source>
</evidence>
<dbReference type="Pfam" id="PF00589">
    <property type="entry name" value="Phage_integrase"/>
    <property type="match status" value="1"/>
</dbReference>
<evidence type="ECO:0000313" key="6">
    <source>
        <dbReference type="Proteomes" id="UP000481030"/>
    </source>
</evidence>
<feature type="domain" description="Tyr recombinase" evidence="4">
    <location>
        <begin position="172"/>
        <end position="372"/>
    </location>
</feature>
<dbReference type="GO" id="GO:0003677">
    <property type="term" value="F:DNA binding"/>
    <property type="evidence" value="ECO:0007669"/>
    <property type="project" value="UniProtKB-KW"/>
</dbReference>
<dbReference type="Proteomes" id="UP000481030">
    <property type="component" value="Unassembled WGS sequence"/>
</dbReference>
<dbReference type="Gene3D" id="1.10.150.130">
    <property type="match status" value="1"/>
</dbReference>
<dbReference type="InterPro" id="IPR010998">
    <property type="entry name" value="Integrase_recombinase_N"/>
</dbReference>
<keyword evidence="6" id="KW-1185">Reference proteome</keyword>
<organism evidence="5 6">
    <name type="scientific">Cytobacillus depressus</name>
    <dbReference type="NCBI Taxonomy" id="1602942"/>
    <lineage>
        <taxon>Bacteria</taxon>
        <taxon>Bacillati</taxon>
        <taxon>Bacillota</taxon>
        <taxon>Bacilli</taxon>
        <taxon>Bacillales</taxon>
        <taxon>Bacillaceae</taxon>
        <taxon>Cytobacillus</taxon>
    </lineage>
</organism>
<gene>
    <name evidence="5" type="ORF">F7731_08460</name>
</gene>
<dbReference type="InterPro" id="IPR013762">
    <property type="entry name" value="Integrase-like_cat_sf"/>
</dbReference>
<keyword evidence="2" id="KW-0238">DNA-binding</keyword>
<dbReference type="CDD" id="cd01189">
    <property type="entry name" value="INT_ICEBs1_C_like"/>
    <property type="match status" value="1"/>
</dbReference>
<name>A0A6L3VAQ1_9BACI</name>
<dbReference type="GO" id="GO:0006310">
    <property type="term" value="P:DNA recombination"/>
    <property type="evidence" value="ECO:0007669"/>
    <property type="project" value="UniProtKB-KW"/>
</dbReference>